<dbReference type="AlphaFoldDB" id="A0A443IL44"/>
<keyword evidence="2" id="KW-1185">Reference proteome</keyword>
<reference evidence="1" key="1">
    <citation type="submission" date="2018-12" db="EMBL/GenBank/DDBJ databases">
        <authorList>
            <person name="Sun L."/>
            <person name="Chen Z."/>
        </authorList>
    </citation>
    <scope>NUCLEOTIDE SEQUENCE [LARGE SCALE GENOMIC DNA]</scope>
    <source>
        <strain evidence="1">DSM 16012</strain>
    </source>
</reference>
<proteinExistence type="predicted"/>
<comment type="caution">
    <text evidence="1">The sequence shown here is derived from an EMBL/GenBank/DDBJ whole genome shotgun (WGS) entry which is preliminary data.</text>
</comment>
<evidence type="ECO:0000313" key="1">
    <source>
        <dbReference type="EMBL" id="RWR05980.1"/>
    </source>
</evidence>
<dbReference type="EMBL" id="QYTU02000039">
    <property type="protein sequence ID" value="RWR05980.1"/>
    <property type="molecule type" value="Genomic_DNA"/>
</dbReference>
<name>A0A443IL44_9BACI</name>
<dbReference type="OrthoDB" id="2986513at2"/>
<protein>
    <submittedName>
        <fullName evidence="1">Sporulation protein YtxC</fullName>
    </submittedName>
</protein>
<organism evidence="1 2">
    <name type="scientific">Siminovitchia fortis</name>
    <dbReference type="NCBI Taxonomy" id="254758"/>
    <lineage>
        <taxon>Bacteria</taxon>
        <taxon>Bacillati</taxon>
        <taxon>Bacillota</taxon>
        <taxon>Bacilli</taxon>
        <taxon>Bacillales</taxon>
        <taxon>Bacillaceae</taxon>
        <taxon>Siminovitchia</taxon>
    </lineage>
</organism>
<evidence type="ECO:0000313" key="2">
    <source>
        <dbReference type="Proteomes" id="UP000273811"/>
    </source>
</evidence>
<dbReference type="Pfam" id="PF08812">
    <property type="entry name" value="YtxC"/>
    <property type="match status" value="1"/>
</dbReference>
<sequence length="274" mass="32364">MCKPKEGPGMDIILLCEEEAVQLQTFFLKHGLKEPFAKQQNAFVFSLPDKECYMDMLAYFIIHVKRGEFLHKILSKKFYYENEEECEQIIEIVSEMCSGKREELTALAGKINEFELVRNAVGSLLDSSTSVLFDSLWTFRLKKYQETLIRYLHVAIDEYKMEQEYQMFINMLREYLKDRTPIKKMVHLLIDDEITFYDEHFHAMEKKQVIDMVDRRLLAIHPVYIDSAVIAPLLSMAPEKIILYTPYEEKPLVRTLVNIFEERMVILPPVQKTK</sequence>
<gene>
    <name evidence="1" type="ORF">D4N35_014785</name>
</gene>
<dbReference type="Proteomes" id="UP000273811">
    <property type="component" value="Unassembled WGS sequence"/>
</dbReference>
<dbReference type="InterPro" id="IPR014199">
    <property type="entry name" value="Spore_YtxC"/>
</dbReference>
<accession>A0A443IL44</accession>